<keyword evidence="3" id="KW-1185">Reference proteome</keyword>
<dbReference type="InParanoid" id="F4BXQ6"/>
<dbReference type="KEGG" id="mcj:MCON_2224"/>
<dbReference type="Proteomes" id="UP000007807">
    <property type="component" value="Chromosome"/>
</dbReference>
<sequence>MNYSKERTHCRAFLISALLIALIFSSAQAITTKDLIFAKSPQTTQPISTVVADAMNQAPVAKGLTPDQEGPLTAGTPVVWTGDAFDSEEDELYYQFWLNGPMTGNTWMPMNTWSKNNTWTWETSAIDIGNNVIDMRIRDGRHAPPWGHDAHVSAEYIISESAGIAGSSKSNSKPTLTSMKSDKQTPQDKGATITWTAKATDPDMDTVLYRYVLKGPSTDEQWVPMTDWSTNGVWSWETSTGKAGIYMIEVWIRDGYHADVDNWDDSKRTPFVLMQKGIIK</sequence>
<reference evidence="2 3" key="1">
    <citation type="journal article" date="2011" name="J. Bacteriol.">
        <title>Complete genome sequence of Methanosaeta concilii, a specialist in aceticlastic methanogenesis.</title>
        <authorList>
            <person name="Barber R.D."/>
            <person name="Zhang L."/>
            <person name="Harnack M."/>
            <person name="Olson M.V."/>
            <person name="Kaul R."/>
            <person name="Ingram-Smith C."/>
            <person name="Smith K.S."/>
        </authorList>
    </citation>
    <scope>NUCLEOTIDE SEQUENCE [LARGE SCALE GENOMIC DNA]</scope>
    <source>
        <strain evidence="3">ATCC 5969 / DSM 3671 / JCM 10134 / NBRC 103675 / OCM 69 / GP-6</strain>
    </source>
</reference>
<feature type="region of interest" description="Disordered" evidence="1">
    <location>
        <begin position="165"/>
        <end position="189"/>
    </location>
</feature>
<gene>
    <name evidence="2" type="ordered locus">MCON_2224</name>
</gene>
<accession>F4BXQ6</accession>
<dbReference type="HOGENOM" id="CLU_992507_0_0_2"/>
<dbReference type="OrthoDB" id="151474at2157"/>
<name>F4BXQ6_METSG</name>
<dbReference type="RefSeq" id="WP_013719772.1">
    <property type="nucleotide sequence ID" value="NC_015416.1"/>
</dbReference>
<proteinExistence type="predicted"/>
<organism evidence="2 3">
    <name type="scientific">Methanothrix soehngenii (strain ATCC 5969 / DSM 3671 / JCM 10134 / NBRC 103675 / OCM 69 / GP-6)</name>
    <name type="common">Methanosaeta concilii</name>
    <dbReference type="NCBI Taxonomy" id="990316"/>
    <lineage>
        <taxon>Archaea</taxon>
        <taxon>Methanobacteriati</taxon>
        <taxon>Methanobacteriota</taxon>
        <taxon>Stenosarchaea group</taxon>
        <taxon>Methanomicrobia</taxon>
        <taxon>Methanotrichales</taxon>
        <taxon>Methanotrichaceae</taxon>
        <taxon>Methanothrix</taxon>
    </lineage>
</organism>
<dbReference type="STRING" id="990316.MCON_2224"/>
<dbReference type="AlphaFoldDB" id="F4BXQ6"/>
<protein>
    <submittedName>
        <fullName evidence="2">Conserved domain protein</fullName>
    </submittedName>
</protein>
<evidence type="ECO:0000313" key="2">
    <source>
        <dbReference type="EMBL" id="AEB68734.1"/>
    </source>
</evidence>
<dbReference type="EMBL" id="CP002565">
    <property type="protein sequence ID" value="AEB68734.1"/>
    <property type="molecule type" value="Genomic_DNA"/>
</dbReference>
<evidence type="ECO:0000256" key="1">
    <source>
        <dbReference type="SAM" id="MobiDB-lite"/>
    </source>
</evidence>
<dbReference type="Gene3D" id="3.40.1350.20">
    <property type="match status" value="2"/>
</dbReference>
<dbReference type="GeneID" id="10461680"/>
<evidence type="ECO:0000313" key="3">
    <source>
        <dbReference type="Proteomes" id="UP000007807"/>
    </source>
</evidence>